<evidence type="ECO:0000313" key="3">
    <source>
        <dbReference type="Proteomes" id="UP001154095"/>
    </source>
</evidence>
<dbReference type="InterPro" id="IPR006379">
    <property type="entry name" value="HAD-SF_hydro_IIB"/>
</dbReference>
<proteinExistence type="predicted"/>
<dbReference type="Gene3D" id="3.30.1240.10">
    <property type="match status" value="1"/>
</dbReference>
<dbReference type="EC" id="3.1.3.104" evidence="2"/>
<organism evidence="2 4">
    <name type="scientific">Erysipelothrix amsterdamensis</name>
    <dbReference type="NCBI Taxonomy" id="2929157"/>
    <lineage>
        <taxon>Bacteria</taxon>
        <taxon>Bacillati</taxon>
        <taxon>Bacillota</taxon>
        <taxon>Erysipelotrichia</taxon>
        <taxon>Erysipelotrichales</taxon>
        <taxon>Erysipelotrichaceae</taxon>
        <taxon>Erysipelothrix</taxon>
    </lineage>
</organism>
<reference evidence="2" key="1">
    <citation type="submission" date="2022-04" db="EMBL/GenBank/DDBJ databases">
        <authorList>
            <person name="Forde T."/>
        </authorList>
    </citation>
    <scope>NUCLEOTIDE SEQUENCE</scope>
    <source>
        <strain evidence="2">A18Y016a</strain>
        <strain evidence="1">A18Y020d</strain>
    </source>
</reference>
<keyword evidence="3" id="KW-1185">Reference proteome</keyword>
<dbReference type="PANTHER" id="PTHR10000">
    <property type="entry name" value="PHOSPHOSERINE PHOSPHATASE"/>
    <property type="match status" value="1"/>
</dbReference>
<dbReference type="AlphaFoldDB" id="A0AAU9VMX1"/>
<name>A0AAU9VMX1_9FIRM</name>
<sequence length="255" mass="27665">MIQVFASDYDGTLFRNSEVSPKDLEAIKAFQALGHKFGIVTGRTIHSICAEIDKFGIPVDFIVGINGGVVLSHDYQELFISDLNQNVVDTMIADLEAFGVSFYGVNDGYRLSRVVMDASIQPVTPNIPLTDLSDLKNDGGVQALYVVTPSQDRALGLTNYINNKYCDFGVVAYQNVSAVDIGMRGISKATGLQKIIDYYHFDGPIYTMGDSYNDIPMIKAFCGFVVSEGEPSVKAMGIADFPSVGDAIGSLLDKK</sequence>
<protein>
    <submittedName>
        <fullName evidence="2">HAD-IIB family hydrolase</fullName>
        <ecNumber evidence="2">3.1.3.104</ecNumber>
    </submittedName>
</protein>
<dbReference type="Gene3D" id="3.40.50.1000">
    <property type="entry name" value="HAD superfamily/HAD-like"/>
    <property type="match status" value="1"/>
</dbReference>
<dbReference type="Proteomes" id="UP001154095">
    <property type="component" value="Chromosome"/>
</dbReference>
<evidence type="ECO:0000313" key="4">
    <source>
        <dbReference type="Proteomes" id="UP001154111"/>
    </source>
</evidence>
<dbReference type="GO" id="GO:0005829">
    <property type="term" value="C:cytosol"/>
    <property type="evidence" value="ECO:0007669"/>
    <property type="project" value="TreeGrafter"/>
</dbReference>
<dbReference type="PANTHER" id="PTHR10000:SF8">
    <property type="entry name" value="HAD SUPERFAMILY HYDROLASE-LIKE, TYPE 3"/>
    <property type="match status" value="1"/>
</dbReference>
<dbReference type="EMBL" id="OW659496">
    <property type="protein sequence ID" value="CAH2763387.1"/>
    <property type="molecule type" value="Genomic_DNA"/>
</dbReference>
<dbReference type="SUPFAM" id="SSF56784">
    <property type="entry name" value="HAD-like"/>
    <property type="match status" value="1"/>
</dbReference>
<dbReference type="InterPro" id="IPR036412">
    <property type="entry name" value="HAD-like_sf"/>
</dbReference>
<dbReference type="GO" id="GO:0000287">
    <property type="term" value="F:magnesium ion binding"/>
    <property type="evidence" value="ECO:0007669"/>
    <property type="project" value="TreeGrafter"/>
</dbReference>
<evidence type="ECO:0000313" key="2">
    <source>
        <dbReference type="EMBL" id="CAH2763432.1"/>
    </source>
</evidence>
<dbReference type="Proteomes" id="UP001154111">
    <property type="component" value="Chromosome"/>
</dbReference>
<evidence type="ECO:0000313" key="1">
    <source>
        <dbReference type="EMBL" id="CAH2763387.1"/>
    </source>
</evidence>
<dbReference type="NCBIfam" id="TIGR01484">
    <property type="entry name" value="HAD-SF-IIB"/>
    <property type="match status" value="1"/>
</dbReference>
<dbReference type="InterPro" id="IPR023214">
    <property type="entry name" value="HAD_sf"/>
</dbReference>
<dbReference type="RefSeq" id="WP_254006795.1">
    <property type="nucleotide sequence ID" value="NZ_OW659477.1"/>
</dbReference>
<dbReference type="Pfam" id="PF08282">
    <property type="entry name" value="Hydrolase_3"/>
    <property type="match status" value="1"/>
</dbReference>
<dbReference type="EMBL" id="OW659477">
    <property type="protein sequence ID" value="CAH2763432.1"/>
    <property type="molecule type" value="Genomic_DNA"/>
</dbReference>
<keyword evidence="2" id="KW-0378">Hydrolase</keyword>
<accession>A0AAU9VMX1</accession>
<dbReference type="GO" id="GO:0043726">
    <property type="term" value="F:5-amino-6-(5-phosphoribitylamino)uracil phosphatase activity"/>
    <property type="evidence" value="ECO:0007669"/>
    <property type="project" value="UniProtKB-EC"/>
</dbReference>
<gene>
    <name evidence="2" type="primary">yitU</name>
    <name evidence="2" type="ORF">ERYAMS2_01721</name>
    <name evidence="1" type="ORF">ERYAMS_01426</name>
</gene>